<evidence type="ECO:0000256" key="1">
    <source>
        <dbReference type="SAM" id="Phobius"/>
    </source>
</evidence>
<dbReference type="EMBL" id="KE123632">
    <property type="protein sequence ID" value="EUR66683.1"/>
    <property type="molecule type" value="Genomic_DNA"/>
</dbReference>
<dbReference type="AlphaFoldDB" id="W7FH66"/>
<proteinExistence type="predicted"/>
<organism evidence="2 3">
    <name type="scientific">Plasmodium falciparum (isolate 7G8)</name>
    <dbReference type="NCBI Taxonomy" id="57266"/>
    <lineage>
        <taxon>Eukaryota</taxon>
        <taxon>Sar</taxon>
        <taxon>Alveolata</taxon>
        <taxon>Apicomplexa</taxon>
        <taxon>Aconoidasida</taxon>
        <taxon>Haemosporida</taxon>
        <taxon>Plasmodiidae</taxon>
        <taxon>Plasmodium</taxon>
        <taxon>Plasmodium (Laverania)</taxon>
    </lineage>
</organism>
<accession>W7FH66</accession>
<sequence length="83" mass="9709">MNLANLTLSIIKKLILGITISLFLKSTYLKNFYYNVDILLVFYILNKNYSISLCGMFGKSFKFYSCNNSIFINYSKFIYSIIK</sequence>
<protein>
    <submittedName>
        <fullName evidence="2">Uncharacterized protein</fullName>
    </submittedName>
</protein>
<reference evidence="2 3" key="2">
    <citation type="submission" date="2013-02" db="EMBL/GenBank/DDBJ databases">
        <title>The Genome Sequence of Plasmodium falciparum 7G8.</title>
        <authorList>
            <consortium name="The Broad Institute Genome Sequencing Platform"/>
            <consortium name="The Broad Institute Genome Sequencing Center for Infectious Disease"/>
            <person name="Neafsey D."/>
            <person name="Cheeseman I."/>
            <person name="Volkman S."/>
            <person name="Adams J."/>
            <person name="Walker B."/>
            <person name="Young S.K."/>
            <person name="Zeng Q."/>
            <person name="Gargeya S."/>
            <person name="Fitzgerald M."/>
            <person name="Haas B."/>
            <person name="Abouelleil A."/>
            <person name="Alvarado L."/>
            <person name="Arachchi H.M."/>
            <person name="Berlin A.M."/>
            <person name="Chapman S.B."/>
            <person name="Dewar J."/>
            <person name="Goldberg J."/>
            <person name="Griggs A."/>
            <person name="Gujja S."/>
            <person name="Hansen M."/>
            <person name="Howarth C."/>
            <person name="Imamovic A."/>
            <person name="Larimer J."/>
            <person name="McCowan C."/>
            <person name="Murphy C."/>
            <person name="Neiman D."/>
            <person name="Pearson M."/>
            <person name="Priest M."/>
            <person name="Roberts A."/>
            <person name="Saif S."/>
            <person name="Shea T."/>
            <person name="Sisk P."/>
            <person name="Sykes S."/>
            <person name="Wortman J."/>
            <person name="Nusbaum C."/>
            <person name="Birren B."/>
        </authorList>
    </citation>
    <scope>NUCLEOTIDE SEQUENCE [LARGE SCALE GENOMIC DNA]</scope>
    <source>
        <strain evidence="2 3">7G8</strain>
    </source>
</reference>
<evidence type="ECO:0000313" key="3">
    <source>
        <dbReference type="Proteomes" id="UP000030688"/>
    </source>
</evidence>
<feature type="transmembrane region" description="Helical" evidence="1">
    <location>
        <begin position="6"/>
        <end position="24"/>
    </location>
</feature>
<keyword evidence="1" id="KW-0472">Membrane</keyword>
<keyword evidence="1" id="KW-0812">Transmembrane</keyword>
<reference evidence="3" key="1">
    <citation type="submission" date="2007-11" db="EMBL/GenBank/DDBJ databases">
        <authorList>
            <consortium name="The Broad Institute Genome Sequencing Platform"/>
            <person name="Volkman S.K."/>
            <person name="Daily J.P."/>
            <person name="Sarr O."/>
            <person name="Ndiaye D."/>
            <person name="Ndir O."/>
            <person name="Mboup S."/>
            <person name="Lukens A."/>
            <person name="Stange-Thomann N."/>
            <person name="Mauceli E."/>
            <person name="Gnerre S."/>
            <person name="Jaffe D."/>
            <person name="Zainoun J."/>
            <person name="Wiegand R.C."/>
            <person name="Birren B."/>
            <person name="Galagan J."/>
            <person name="Lander E."/>
            <person name="Wirth D.F."/>
        </authorList>
    </citation>
    <scope>NUCLEOTIDE SEQUENCE [LARGE SCALE GENOMIC DNA]</scope>
    <source>
        <strain evidence="3">7G8</strain>
    </source>
</reference>
<keyword evidence="1" id="KW-1133">Transmembrane helix</keyword>
<name>W7FH66_PLAF8</name>
<dbReference type="Proteomes" id="UP000030688">
    <property type="component" value="Unassembled WGS sequence"/>
</dbReference>
<evidence type="ECO:0000313" key="2">
    <source>
        <dbReference type="EMBL" id="EUR66683.1"/>
    </source>
</evidence>
<gene>
    <name evidence="2" type="ORF">PFBG_04263</name>
</gene>